<protein>
    <recommendedName>
        <fullName evidence="4">Serine carboxypeptidase</fullName>
    </recommendedName>
</protein>
<dbReference type="GO" id="GO:0006508">
    <property type="term" value="P:proteolysis"/>
    <property type="evidence" value="ECO:0007669"/>
    <property type="project" value="InterPro"/>
</dbReference>
<evidence type="ECO:0000256" key="1">
    <source>
        <dbReference type="ARBA" id="ARBA00009431"/>
    </source>
</evidence>
<dbReference type="Gene3D" id="3.40.50.1820">
    <property type="entry name" value="alpha/beta hydrolase"/>
    <property type="match status" value="1"/>
</dbReference>
<gene>
    <name evidence="2" type="ORF">NQ318_003723</name>
</gene>
<reference evidence="2" key="1">
    <citation type="journal article" date="2023" name="Insect Mol. Biol.">
        <title>Genome sequencing provides insights into the evolution of gene families encoding plant cell wall-degrading enzymes in longhorned beetles.</title>
        <authorList>
            <person name="Shin N.R."/>
            <person name="Okamura Y."/>
            <person name="Kirsch R."/>
            <person name="Pauchet Y."/>
        </authorList>
    </citation>
    <scope>NUCLEOTIDE SEQUENCE</scope>
    <source>
        <strain evidence="2">AMC_N1</strain>
    </source>
</reference>
<dbReference type="SUPFAM" id="SSF53474">
    <property type="entry name" value="alpha/beta-Hydrolases"/>
    <property type="match status" value="1"/>
</dbReference>
<sequence>MAVQNADSLCECDEEQAMEHLTTCNRRQYTCNPEDLWLAINLTRYWAEIMKKKFTANIPQSVTEIPGSTPGTIKWVDNLHWIGRTNWDSAERTAFAVDGNYEGYVKKAGNFAMYWINRSGHMVPADNPAAMNYILQDVTNYNN</sequence>
<dbReference type="AlphaFoldDB" id="A0AAV8XIB1"/>
<organism evidence="2 3">
    <name type="scientific">Aromia moschata</name>
    <dbReference type="NCBI Taxonomy" id="1265417"/>
    <lineage>
        <taxon>Eukaryota</taxon>
        <taxon>Metazoa</taxon>
        <taxon>Ecdysozoa</taxon>
        <taxon>Arthropoda</taxon>
        <taxon>Hexapoda</taxon>
        <taxon>Insecta</taxon>
        <taxon>Pterygota</taxon>
        <taxon>Neoptera</taxon>
        <taxon>Endopterygota</taxon>
        <taxon>Coleoptera</taxon>
        <taxon>Polyphaga</taxon>
        <taxon>Cucujiformia</taxon>
        <taxon>Chrysomeloidea</taxon>
        <taxon>Cerambycidae</taxon>
        <taxon>Cerambycinae</taxon>
        <taxon>Callichromatini</taxon>
        <taxon>Aromia</taxon>
    </lineage>
</organism>
<evidence type="ECO:0008006" key="4">
    <source>
        <dbReference type="Google" id="ProtNLM"/>
    </source>
</evidence>
<evidence type="ECO:0000313" key="2">
    <source>
        <dbReference type="EMBL" id="KAJ8937819.1"/>
    </source>
</evidence>
<comment type="caution">
    <text evidence="2">The sequence shown here is derived from an EMBL/GenBank/DDBJ whole genome shotgun (WGS) entry which is preliminary data.</text>
</comment>
<accession>A0AAV8XIB1</accession>
<dbReference type="InterPro" id="IPR029058">
    <property type="entry name" value="AB_hydrolase_fold"/>
</dbReference>
<comment type="similarity">
    <text evidence="1">Belongs to the peptidase S10 family.</text>
</comment>
<name>A0AAV8XIB1_9CUCU</name>
<proteinExistence type="inferred from homology"/>
<evidence type="ECO:0000313" key="3">
    <source>
        <dbReference type="Proteomes" id="UP001162162"/>
    </source>
</evidence>
<dbReference type="Pfam" id="PF00450">
    <property type="entry name" value="Peptidase_S10"/>
    <property type="match status" value="1"/>
</dbReference>
<dbReference type="Proteomes" id="UP001162162">
    <property type="component" value="Unassembled WGS sequence"/>
</dbReference>
<keyword evidence="3" id="KW-1185">Reference proteome</keyword>
<dbReference type="GO" id="GO:0004185">
    <property type="term" value="F:serine-type carboxypeptidase activity"/>
    <property type="evidence" value="ECO:0007669"/>
    <property type="project" value="InterPro"/>
</dbReference>
<dbReference type="InterPro" id="IPR001563">
    <property type="entry name" value="Peptidase_S10"/>
</dbReference>
<dbReference type="EMBL" id="JAPWTK010000614">
    <property type="protein sequence ID" value="KAJ8937819.1"/>
    <property type="molecule type" value="Genomic_DNA"/>
</dbReference>